<comment type="caution">
    <text evidence="2">The sequence shown here is derived from an EMBL/GenBank/DDBJ whole genome shotgun (WGS) entry which is preliminary data.</text>
</comment>
<accession>A0AAE0JZL4</accession>
<name>A0AAE0JZL4_9PEZI</name>
<keyword evidence="1" id="KW-0812">Transmembrane</keyword>
<dbReference type="AlphaFoldDB" id="A0AAE0JZL4"/>
<feature type="transmembrane region" description="Helical" evidence="1">
    <location>
        <begin position="50"/>
        <end position="69"/>
    </location>
</feature>
<organism evidence="2 3">
    <name type="scientific">Lasiosphaeria ovina</name>
    <dbReference type="NCBI Taxonomy" id="92902"/>
    <lineage>
        <taxon>Eukaryota</taxon>
        <taxon>Fungi</taxon>
        <taxon>Dikarya</taxon>
        <taxon>Ascomycota</taxon>
        <taxon>Pezizomycotina</taxon>
        <taxon>Sordariomycetes</taxon>
        <taxon>Sordariomycetidae</taxon>
        <taxon>Sordariales</taxon>
        <taxon>Lasiosphaeriaceae</taxon>
        <taxon>Lasiosphaeria</taxon>
    </lineage>
</organism>
<proteinExistence type="predicted"/>
<evidence type="ECO:0000313" key="3">
    <source>
        <dbReference type="Proteomes" id="UP001287356"/>
    </source>
</evidence>
<sequence length="316" mass="35302">MRLFFLSFCPGLRSSVVCMMCIAASLCLCVCFMSAYVCRVISCLSIHLSICQSFYLPVVLPICMAYLPLPQPVSMLRTSDNHWVVTSAAVHAFIIPRTGLACPRICLSTFWPELCGLDLLRVVAASCPECIHHDPCPREKWWCLSDRVDGLVRLQCRWMDGWRTHANGAVDTRLVLTLPFLKLAPFVLGEANNGRILGGYLCGTRGRRLYNGDTFPVLGLDRQTSGPSLRDSCPCATHLRGSDDWRMCAAFLLNFFCIDGPGRFSVERVAVGFWLCVVDGSWRKRGREANEWLLSPPFSLFLAHACLAEGSRHSRT</sequence>
<dbReference type="Proteomes" id="UP001287356">
    <property type="component" value="Unassembled WGS sequence"/>
</dbReference>
<protein>
    <submittedName>
        <fullName evidence="2">Uncharacterized protein</fullName>
    </submittedName>
</protein>
<reference evidence="2" key="2">
    <citation type="submission" date="2023-06" db="EMBL/GenBank/DDBJ databases">
        <authorList>
            <consortium name="Lawrence Berkeley National Laboratory"/>
            <person name="Haridas S."/>
            <person name="Hensen N."/>
            <person name="Bonometti L."/>
            <person name="Westerberg I."/>
            <person name="Brannstrom I.O."/>
            <person name="Guillou S."/>
            <person name="Cros-Aarteil S."/>
            <person name="Calhoun S."/>
            <person name="Kuo A."/>
            <person name="Mondo S."/>
            <person name="Pangilinan J."/>
            <person name="Riley R."/>
            <person name="Labutti K."/>
            <person name="Andreopoulos B."/>
            <person name="Lipzen A."/>
            <person name="Chen C."/>
            <person name="Yanf M."/>
            <person name="Daum C."/>
            <person name="Ng V."/>
            <person name="Clum A."/>
            <person name="Steindorff A."/>
            <person name="Ohm R."/>
            <person name="Martin F."/>
            <person name="Silar P."/>
            <person name="Natvig D."/>
            <person name="Lalanne C."/>
            <person name="Gautier V."/>
            <person name="Ament-Velasquez S.L."/>
            <person name="Kruys A."/>
            <person name="Hutchinson M.I."/>
            <person name="Powell A.J."/>
            <person name="Barry K."/>
            <person name="Miller A.N."/>
            <person name="Grigoriev I.V."/>
            <person name="Debuchy R."/>
            <person name="Gladieux P."/>
            <person name="Thoren M.H."/>
            <person name="Johannesson H."/>
        </authorList>
    </citation>
    <scope>NUCLEOTIDE SEQUENCE</scope>
    <source>
        <strain evidence="2">CBS 958.72</strain>
    </source>
</reference>
<dbReference type="EMBL" id="JAULSN010000007">
    <property type="protein sequence ID" value="KAK3366935.1"/>
    <property type="molecule type" value="Genomic_DNA"/>
</dbReference>
<reference evidence="2" key="1">
    <citation type="journal article" date="2023" name="Mol. Phylogenet. Evol.">
        <title>Genome-scale phylogeny and comparative genomics of the fungal order Sordariales.</title>
        <authorList>
            <person name="Hensen N."/>
            <person name="Bonometti L."/>
            <person name="Westerberg I."/>
            <person name="Brannstrom I.O."/>
            <person name="Guillou S."/>
            <person name="Cros-Aarteil S."/>
            <person name="Calhoun S."/>
            <person name="Haridas S."/>
            <person name="Kuo A."/>
            <person name="Mondo S."/>
            <person name="Pangilinan J."/>
            <person name="Riley R."/>
            <person name="LaButti K."/>
            <person name="Andreopoulos B."/>
            <person name="Lipzen A."/>
            <person name="Chen C."/>
            <person name="Yan M."/>
            <person name="Daum C."/>
            <person name="Ng V."/>
            <person name="Clum A."/>
            <person name="Steindorff A."/>
            <person name="Ohm R.A."/>
            <person name="Martin F."/>
            <person name="Silar P."/>
            <person name="Natvig D.O."/>
            <person name="Lalanne C."/>
            <person name="Gautier V."/>
            <person name="Ament-Velasquez S.L."/>
            <person name="Kruys A."/>
            <person name="Hutchinson M.I."/>
            <person name="Powell A.J."/>
            <person name="Barry K."/>
            <person name="Miller A.N."/>
            <person name="Grigoriev I.V."/>
            <person name="Debuchy R."/>
            <person name="Gladieux P."/>
            <person name="Hiltunen Thoren M."/>
            <person name="Johannesson H."/>
        </authorList>
    </citation>
    <scope>NUCLEOTIDE SEQUENCE</scope>
    <source>
        <strain evidence="2">CBS 958.72</strain>
    </source>
</reference>
<evidence type="ECO:0000313" key="2">
    <source>
        <dbReference type="EMBL" id="KAK3366935.1"/>
    </source>
</evidence>
<gene>
    <name evidence="2" type="ORF">B0T24DRAFT_372671</name>
</gene>
<evidence type="ECO:0000256" key="1">
    <source>
        <dbReference type="SAM" id="Phobius"/>
    </source>
</evidence>
<keyword evidence="3" id="KW-1185">Reference proteome</keyword>
<keyword evidence="1" id="KW-0472">Membrane</keyword>
<feature type="transmembrane region" description="Helical" evidence="1">
    <location>
        <begin position="12"/>
        <end position="38"/>
    </location>
</feature>
<keyword evidence="1" id="KW-1133">Transmembrane helix</keyword>